<comment type="caution">
    <text evidence="2">The sequence shown here is derived from an EMBL/GenBank/DDBJ whole genome shotgun (WGS) entry which is preliminary data.</text>
</comment>
<organism evidence="2 3">
    <name type="scientific">Vespula maculifrons</name>
    <name type="common">Eastern yellow jacket</name>
    <name type="synonym">Wasp</name>
    <dbReference type="NCBI Taxonomy" id="7453"/>
    <lineage>
        <taxon>Eukaryota</taxon>
        <taxon>Metazoa</taxon>
        <taxon>Ecdysozoa</taxon>
        <taxon>Arthropoda</taxon>
        <taxon>Hexapoda</taxon>
        <taxon>Insecta</taxon>
        <taxon>Pterygota</taxon>
        <taxon>Neoptera</taxon>
        <taxon>Endopterygota</taxon>
        <taxon>Hymenoptera</taxon>
        <taxon>Apocrita</taxon>
        <taxon>Aculeata</taxon>
        <taxon>Vespoidea</taxon>
        <taxon>Vespidae</taxon>
        <taxon>Vespinae</taxon>
        <taxon>Vespula</taxon>
    </lineage>
</organism>
<dbReference type="EMBL" id="JAYRBN010000063">
    <property type="protein sequence ID" value="KAL2738670.1"/>
    <property type="molecule type" value="Genomic_DNA"/>
</dbReference>
<feature type="region of interest" description="Disordered" evidence="1">
    <location>
        <begin position="1"/>
        <end position="28"/>
    </location>
</feature>
<feature type="compositionally biased region" description="Low complexity" evidence="1">
    <location>
        <begin position="57"/>
        <end position="66"/>
    </location>
</feature>
<protein>
    <submittedName>
        <fullName evidence="2">Uncharacterized protein</fullName>
    </submittedName>
</protein>
<dbReference type="AlphaFoldDB" id="A0ABD2C1F0"/>
<sequence>MEESIRRDRTSSGKEKRTNCSRKRAASGSVVICSVRSVQSNCQGIRVVKTLPPPPKTTTTTTTTTPPTTPTTKDKERDPYR</sequence>
<evidence type="ECO:0000256" key="1">
    <source>
        <dbReference type="SAM" id="MobiDB-lite"/>
    </source>
</evidence>
<name>A0ABD2C1F0_VESMC</name>
<feature type="compositionally biased region" description="Basic and acidic residues" evidence="1">
    <location>
        <begin position="1"/>
        <end position="18"/>
    </location>
</feature>
<keyword evidence="3" id="KW-1185">Reference proteome</keyword>
<feature type="region of interest" description="Disordered" evidence="1">
    <location>
        <begin position="46"/>
        <end position="81"/>
    </location>
</feature>
<evidence type="ECO:0000313" key="3">
    <source>
        <dbReference type="Proteomes" id="UP001607303"/>
    </source>
</evidence>
<feature type="compositionally biased region" description="Basic and acidic residues" evidence="1">
    <location>
        <begin position="72"/>
        <end position="81"/>
    </location>
</feature>
<gene>
    <name evidence="2" type="ORF">V1477_012029</name>
</gene>
<reference evidence="2 3" key="1">
    <citation type="journal article" date="2024" name="Ann. Entomol. Soc. Am.">
        <title>Genomic analyses of the southern and eastern yellowjacket wasps (Hymenoptera: Vespidae) reveal evolutionary signatures of social life.</title>
        <authorList>
            <person name="Catto M.A."/>
            <person name="Caine P.B."/>
            <person name="Orr S.E."/>
            <person name="Hunt B.G."/>
            <person name="Goodisman M.A.D."/>
        </authorList>
    </citation>
    <scope>NUCLEOTIDE SEQUENCE [LARGE SCALE GENOMIC DNA]</scope>
    <source>
        <strain evidence="2">232</strain>
        <tissue evidence="2">Head and thorax</tissue>
    </source>
</reference>
<evidence type="ECO:0000313" key="2">
    <source>
        <dbReference type="EMBL" id="KAL2738670.1"/>
    </source>
</evidence>
<accession>A0ABD2C1F0</accession>
<proteinExistence type="predicted"/>
<dbReference type="Proteomes" id="UP001607303">
    <property type="component" value="Unassembled WGS sequence"/>
</dbReference>